<protein>
    <submittedName>
        <fullName evidence="1">Uncharacterized protein</fullName>
    </submittedName>
</protein>
<comment type="caution">
    <text evidence="1">The sequence shown here is derived from an EMBL/GenBank/DDBJ whole genome shotgun (WGS) entry which is preliminary data.</text>
</comment>
<reference evidence="1 2" key="1">
    <citation type="journal article" date="2019" name="bioRxiv">
        <title>Genomics, evolutionary history and diagnostics of the Alternaria alternata species group including apple and Asian pear pathotypes.</title>
        <authorList>
            <person name="Armitage A.D."/>
            <person name="Cockerton H.M."/>
            <person name="Sreenivasaprasad S."/>
            <person name="Woodhall J.W."/>
            <person name="Lane C.R."/>
            <person name="Harrison R.J."/>
            <person name="Clarkson J.P."/>
        </authorList>
    </citation>
    <scope>NUCLEOTIDE SEQUENCE [LARGE SCALE GENOMIC DNA]</scope>
    <source>
        <strain evidence="1 2">FERA 650</strain>
    </source>
</reference>
<keyword evidence="2" id="KW-1185">Reference proteome</keyword>
<evidence type="ECO:0000313" key="1">
    <source>
        <dbReference type="EMBL" id="KAB2105281.1"/>
    </source>
</evidence>
<evidence type="ECO:0000313" key="2">
    <source>
        <dbReference type="Proteomes" id="UP000293547"/>
    </source>
</evidence>
<organism evidence="1 2">
    <name type="scientific">Alternaria gaisen</name>
    <dbReference type="NCBI Taxonomy" id="167740"/>
    <lineage>
        <taxon>Eukaryota</taxon>
        <taxon>Fungi</taxon>
        <taxon>Dikarya</taxon>
        <taxon>Ascomycota</taxon>
        <taxon>Pezizomycotina</taxon>
        <taxon>Dothideomycetes</taxon>
        <taxon>Pleosporomycetidae</taxon>
        <taxon>Pleosporales</taxon>
        <taxon>Pleosporineae</taxon>
        <taxon>Pleosporaceae</taxon>
        <taxon>Alternaria</taxon>
        <taxon>Alternaria sect. Alternaria</taxon>
    </lineage>
</organism>
<dbReference type="EMBL" id="PDWZ02000006">
    <property type="protein sequence ID" value="KAB2105281.1"/>
    <property type="molecule type" value="Genomic_DNA"/>
</dbReference>
<accession>A0ACB6FLK9</accession>
<gene>
    <name evidence="1" type="ORF">AG0111_0g6960</name>
</gene>
<proteinExistence type="predicted"/>
<name>A0ACB6FLK9_9PLEO</name>
<dbReference type="Proteomes" id="UP000293547">
    <property type="component" value="Unassembled WGS sequence"/>
</dbReference>
<sequence length="101" mass="10841">MLCFLLAVKRALLHFNGANAHNETNTSATCDSLFQNPEVSKTGFQYGFFSSAPDMTAAHNGNLATGRNCPNLPCGILICAKIKVASSRIDQRGPVLRMNGL</sequence>